<feature type="compositionally biased region" description="Basic residues" evidence="1">
    <location>
        <begin position="863"/>
        <end position="874"/>
    </location>
</feature>
<feature type="region of interest" description="Disordered" evidence="1">
    <location>
        <begin position="385"/>
        <end position="412"/>
    </location>
</feature>
<sequence length="1195" mass="130355">MAWRAVPLSHIPGGTPLKDLAKFLAADKAGPATTTTKEEEEEESTVLPSPAAPASKHLSLGKEAERREIILQSTLVAGGGGRGIIRPEGLLDFSEIKPASEEPRPPPTPSKVKPEESPLTRSAFLKRKACEPLPLESPAKIFFRMKTRAALARQQQQKMRPLENKLIALKSTTDYILTPERHQVFLEGQTLGAEGGGTKTAPDQQPLGKGHQEETGSGLAARGKNVCCAVTRSQVVESPHKFFSRIKQKLQQKGLQRGDPPGDQAKQSAPPAAAKPSPLLPNPPKPPKALSAEHPDTTVHQDSEFLVEPVEPGKETFTVLDGTKANGDPLKVEGVASTRPSQDGDSLLPSKQTAGPRGPPGFGDEPPSASQHLCDIIFATPKVHIPRKARRGGGGGGGAHPEEPLEGTGAEAHKEKPAICIHGWRIRVIQNNSAVCLEGKRRDMKDIYWHSNAIVERIAHNKVKTLSGNVYVLEGRIDATTMRKEGIPATFVKRFLSGIPRNWKMLVDDLLHSLRRRDQRTTPISEDSMDRVEPVETEDLEDLPPNTEEESKAKNTTYEIVDQKRTKRLGGQRKAAPMPVDRGSSCTRSGRHVKAPLQFWRGERIVVDRALNITLTEGSTNYLSPTVSSRRAKGGESSRLSPKEGGRGHLEARKGATPTRAEGRTSTGPGRFPGESEHRNKRNNTGSFVSDSEESEAERVQVEACRKQVVVALTPLNYKKLCEKTSGWAIQSQSQAVATKKGRATHGRRTKGSGGEPARSKYSLRSSFQSKPLVESISSSSEGDESSDSTPRIKRKTQPSFKRGAPLTVPSEAGKPPSDRRGSEAPSQNGWQARSPHSGHRIGAPPCRSPSPPGTAGGSPGHERRKKQGLRRSKTFVLDSDSESEGSPGGPCRRQGGGSTGGVPRTGGPLSGTQEPSAAAGGTLGPRRQGKATGCLPGVGEDWTEKELQKLHRAVASFPKYQSGFWAEVARSVGARSAEECQERYMAEQEKGRKRGLKRTTQPGKKEDRGAEDGAKPPVAIVAKKGTLKRKQQMRQFLEQMPRDNHDDLFTATPFRGKNTKLPQFLTIPEEEEVFQLKGSHPITPSSALFPLVKTPQCEHVSPGMLESLDRKDCEKQVFHFQKNIRGKASTWQNVKKKEKEAARNGLTTPTSRQKEFFSREGGDRTFSRLGQLFPLDPRTDDNDEEEEEDFYFST</sequence>
<feature type="compositionally biased region" description="Basic and acidic residues" evidence="1">
    <location>
        <begin position="1004"/>
        <end position="1015"/>
    </location>
</feature>
<feature type="compositionally biased region" description="Acidic residues" evidence="1">
    <location>
        <begin position="1182"/>
        <end position="1195"/>
    </location>
</feature>
<feature type="domain" description="Myb-like" evidence="2">
    <location>
        <begin position="943"/>
        <end position="985"/>
    </location>
</feature>
<dbReference type="Pfam" id="PF00249">
    <property type="entry name" value="Myb_DNA-binding"/>
    <property type="match status" value="1"/>
</dbReference>
<feature type="region of interest" description="Disordered" evidence="1">
    <location>
        <begin position="1140"/>
        <end position="1195"/>
    </location>
</feature>
<keyword evidence="4" id="KW-1185">Reference proteome</keyword>
<dbReference type="AlphaFoldDB" id="A0A9Q1B8W6"/>
<dbReference type="InterPro" id="IPR015216">
    <property type="entry name" value="SANTA"/>
</dbReference>
<feature type="region of interest" description="Disordered" evidence="1">
    <location>
        <begin position="29"/>
        <end position="61"/>
    </location>
</feature>
<comment type="caution">
    <text evidence="3">The sequence shown here is derived from an EMBL/GenBank/DDBJ whole genome shotgun (WGS) entry which is preliminary data.</text>
</comment>
<accession>A0A9Q1B8W6</accession>
<dbReference type="Gene3D" id="1.10.10.60">
    <property type="entry name" value="Homeodomain-like"/>
    <property type="match status" value="1"/>
</dbReference>
<dbReference type="InterPro" id="IPR039110">
    <property type="entry name" value="KNL2-like"/>
</dbReference>
<dbReference type="GO" id="GO:0000775">
    <property type="term" value="C:chromosome, centromeric region"/>
    <property type="evidence" value="ECO:0007669"/>
    <property type="project" value="TreeGrafter"/>
</dbReference>
<feature type="compositionally biased region" description="Basic residues" evidence="1">
    <location>
        <begin position="740"/>
        <end position="751"/>
    </location>
</feature>
<evidence type="ECO:0000313" key="4">
    <source>
        <dbReference type="Proteomes" id="UP001142489"/>
    </source>
</evidence>
<dbReference type="SUPFAM" id="SSF46689">
    <property type="entry name" value="Homeodomain-like"/>
    <property type="match status" value="1"/>
</dbReference>
<feature type="compositionally biased region" description="Low complexity" evidence="1">
    <location>
        <begin position="268"/>
        <end position="277"/>
    </location>
</feature>
<feature type="compositionally biased region" description="Pro residues" evidence="1">
    <location>
        <begin position="278"/>
        <end position="287"/>
    </location>
</feature>
<dbReference type="InterPro" id="IPR001005">
    <property type="entry name" value="SANT/Myb"/>
</dbReference>
<dbReference type="SMART" id="SM00717">
    <property type="entry name" value="SANT"/>
    <property type="match status" value="1"/>
</dbReference>
<evidence type="ECO:0000256" key="1">
    <source>
        <dbReference type="SAM" id="MobiDB-lite"/>
    </source>
</evidence>
<feature type="compositionally biased region" description="Polar residues" evidence="1">
    <location>
        <begin position="620"/>
        <end position="629"/>
    </location>
</feature>
<feature type="region of interest" description="Disordered" evidence="1">
    <location>
        <begin position="984"/>
        <end position="1033"/>
    </location>
</feature>
<feature type="compositionally biased region" description="Basic and acidic residues" evidence="1">
    <location>
        <begin position="291"/>
        <end position="303"/>
    </location>
</feature>
<feature type="compositionally biased region" description="Basic and acidic residues" evidence="1">
    <location>
        <begin position="633"/>
        <end position="654"/>
    </location>
</feature>
<dbReference type="OrthoDB" id="118550at2759"/>
<feature type="region of interest" description="Disordered" evidence="1">
    <location>
        <begin position="730"/>
        <end position="940"/>
    </location>
</feature>
<feature type="region of interest" description="Disordered" evidence="1">
    <location>
        <begin position="620"/>
        <end position="695"/>
    </location>
</feature>
<feature type="region of interest" description="Disordered" evidence="1">
    <location>
        <begin position="247"/>
        <end position="370"/>
    </location>
</feature>
<feature type="compositionally biased region" description="Basic and acidic residues" evidence="1">
    <location>
        <begin position="1153"/>
        <end position="1167"/>
    </location>
</feature>
<dbReference type="Proteomes" id="UP001142489">
    <property type="component" value="Unassembled WGS sequence"/>
</dbReference>
<dbReference type="CDD" id="cd00167">
    <property type="entry name" value="SANT"/>
    <property type="match status" value="1"/>
</dbReference>
<proteinExistence type="predicted"/>
<organism evidence="3 4">
    <name type="scientific">Phrynocephalus forsythii</name>
    <dbReference type="NCBI Taxonomy" id="171643"/>
    <lineage>
        <taxon>Eukaryota</taxon>
        <taxon>Metazoa</taxon>
        <taxon>Chordata</taxon>
        <taxon>Craniata</taxon>
        <taxon>Vertebrata</taxon>
        <taxon>Euteleostomi</taxon>
        <taxon>Lepidosauria</taxon>
        <taxon>Squamata</taxon>
        <taxon>Bifurcata</taxon>
        <taxon>Unidentata</taxon>
        <taxon>Episquamata</taxon>
        <taxon>Toxicofera</taxon>
        <taxon>Iguania</taxon>
        <taxon>Acrodonta</taxon>
        <taxon>Agamidae</taxon>
        <taxon>Agaminae</taxon>
        <taxon>Phrynocephalus</taxon>
    </lineage>
</organism>
<evidence type="ECO:0000259" key="2">
    <source>
        <dbReference type="PROSITE" id="PS50090"/>
    </source>
</evidence>
<dbReference type="PROSITE" id="PS50090">
    <property type="entry name" value="MYB_LIKE"/>
    <property type="match status" value="1"/>
</dbReference>
<dbReference type="PANTHER" id="PTHR16124">
    <property type="entry name" value="MIS18-BINDING PROTEIN 1"/>
    <property type="match status" value="1"/>
</dbReference>
<feature type="region of interest" description="Disordered" evidence="1">
    <location>
        <begin position="521"/>
        <end position="589"/>
    </location>
</feature>
<feature type="region of interest" description="Disordered" evidence="1">
    <location>
        <begin position="97"/>
        <end position="118"/>
    </location>
</feature>
<dbReference type="InterPro" id="IPR009057">
    <property type="entry name" value="Homeodomain-like_sf"/>
</dbReference>
<feature type="compositionally biased region" description="Polar residues" evidence="1">
    <location>
        <begin position="338"/>
        <end position="353"/>
    </location>
</feature>
<reference evidence="3" key="1">
    <citation type="journal article" date="2023" name="DNA Res.">
        <title>Chromosome-level genome assembly of Phrynocephalus forsythii using third-generation DNA sequencing and Hi-C analysis.</title>
        <authorList>
            <person name="Qi Y."/>
            <person name="Zhao W."/>
            <person name="Zhao Y."/>
            <person name="Niu C."/>
            <person name="Cao S."/>
            <person name="Zhang Y."/>
        </authorList>
    </citation>
    <scope>NUCLEOTIDE SEQUENCE</scope>
    <source>
        <tissue evidence="3">Muscle</tissue>
    </source>
</reference>
<protein>
    <recommendedName>
        <fullName evidence="2">Myb-like domain-containing protein</fullName>
    </recommendedName>
</protein>
<gene>
    <name evidence="3" type="ORF">JRQ81_001296</name>
</gene>
<feature type="region of interest" description="Disordered" evidence="1">
    <location>
        <begin position="191"/>
        <end position="220"/>
    </location>
</feature>
<evidence type="ECO:0000313" key="3">
    <source>
        <dbReference type="EMBL" id="KAJ7345346.1"/>
    </source>
</evidence>
<dbReference type="EMBL" id="JAPFRF010000001">
    <property type="protein sequence ID" value="KAJ7345346.1"/>
    <property type="molecule type" value="Genomic_DNA"/>
</dbReference>
<dbReference type="PANTHER" id="PTHR16124:SF3">
    <property type="entry name" value="MIS18-BINDING PROTEIN 1"/>
    <property type="match status" value="1"/>
</dbReference>
<name>A0A9Q1B8W6_9SAUR</name>
<feature type="compositionally biased region" description="Gly residues" evidence="1">
    <location>
        <begin position="895"/>
        <end position="905"/>
    </location>
</feature>
<dbReference type="Pfam" id="PF09133">
    <property type="entry name" value="SANTA"/>
    <property type="match status" value="1"/>
</dbReference>